<organism evidence="1">
    <name type="scientific">Bifidobacterium breve</name>
    <dbReference type="NCBI Taxonomy" id="1685"/>
    <lineage>
        <taxon>Bacteria</taxon>
        <taxon>Bacillati</taxon>
        <taxon>Actinomycetota</taxon>
        <taxon>Actinomycetes</taxon>
        <taxon>Bifidobacteriales</taxon>
        <taxon>Bifidobacteriaceae</taxon>
        <taxon>Bifidobacterium</taxon>
    </lineage>
</organism>
<reference evidence="1" key="1">
    <citation type="journal article" date="2015" name="Appl. Environ. Microbiol.">
        <title>Discovery of a conjugative megaplasmid in Bifidobacterium breve.</title>
        <authorList>
            <person name="Bottacini F."/>
            <person name="O'Connell Motherway M."/>
            <person name="Casey E."/>
            <person name="McDonnell B."/>
            <person name="Mahony J."/>
            <person name="Ventura M."/>
            <person name="van Sinderen D."/>
        </authorList>
    </citation>
    <scope>NUCLEOTIDE SEQUENCE</scope>
    <source>
        <strain evidence="1">JCM 7017</strain>
        <plasmid evidence="1">megaplasmid pMP7017</plasmid>
    </source>
</reference>
<evidence type="ECO:0000313" key="1">
    <source>
        <dbReference type="EMBL" id="AIW55140.1"/>
    </source>
</evidence>
<name>A0A0A0UZ21_BIFBR</name>
<geneLocation type="plasmid" evidence="1">
    <name>megaplasmid pMP7017</name>
</geneLocation>
<dbReference type="RefSeq" id="WP_052791062.1">
    <property type="nucleotide sequence ID" value="NZ_JBHDYT010000003.1"/>
</dbReference>
<keyword evidence="1" id="KW-0614">Plasmid</keyword>
<dbReference type="EMBL" id="KM406416">
    <property type="protein sequence ID" value="AIW55140.1"/>
    <property type="molecule type" value="Genomic_DNA"/>
</dbReference>
<accession>A0A0A0UZ21</accession>
<protein>
    <submittedName>
        <fullName evidence="1">Uncharacterized protein</fullName>
    </submittedName>
</protein>
<dbReference type="AlphaFoldDB" id="A0A0A0UZ21"/>
<gene>
    <name evidence="1" type="ORF">B7017_p0087</name>
</gene>
<sequence length="139" mass="15346">MEEPIQLPKIVKDKTLSSKNLRDREDKASMETLGNPEVRDCLRDRLVAGMRQQVESLIQQEVPALAATLQESYNLQPHEELLRLWLTNELKEALGGSCQKAAVTAFGAGASKANIARSVGIRQQNFGTHFPNFDGAAND</sequence>
<proteinExistence type="predicted"/>